<gene>
    <name evidence="1" type="ORF">C8046_11730</name>
</gene>
<keyword evidence="2" id="KW-1185">Reference proteome</keyword>
<dbReference type="Proteomes" id="UP000245166">
    <property type="component" value="Unassembled WGS sequence"/>
</dbReference>
<name>A0A2U1ZWC5_9MICO</name>
<evidence type="ECO:0000313" key="2">
    <source>
        <dbReference type="Proteomes" id="UP000245166"/>
    </source>
</evidence>
<comment type="caution">
    <text evidence="1">The sequence shown here is derived from an EMBL/GenBank/DDBJ whole genome shotgun (WGS) entry which is preliminary data.</text>
</comment>
<sequence length="214" mass="23194">MITQVAIAGASIERWALAQVAKNQRLKLSSSVPADLRESAKKRQYEVAVVEAFLRLGAQSFAAHGSEALWERQFRTGQRGRPKSVDVALFNEKRMEEAWIEFGEFSSSKLRTDAAKLLALKPAQGYSAARFLILYDEHPKRVTGALAQEWVEATASAAESASTVEMKVQLRVTAVMDSAIVESASSEGSVRTAVFSIGDAVPVPIVATDEHDGG</sequence>
<reference evidence="1 2" key="1">
    <citation type="submission" date="2018-03" db="EMBL/GenBank/DDBJ databases">
        <title>Genome assembly of novel Miniimonas species PCH200.</title>
        <authorList>
            <person name="Thakur V."/>
            <person name="Kumar V."/>
            <person name="Singh D."/>
        </authorList>
    </citation>
    <scope>NUCLEOTIDE SEQUENCE [LARGE SCALE GENOMIC DNA]</scope>
    <source>
        <strain evidence="1 2">PCH200</strain>
    </source>
</reference>
<proteinExistence type="predicted"/>
<accession>A0A2U1ZWC5</accession>
<dbReference type="EMBL" id="PYHR01000002">
    <property type="protein sequence ID" value="PWD51222.1"/>
    <property type="molecule type" value="Genomic_DNA"/>
</dbReference>
<dbReference type="AlphaFoldDB" id="A0A2U1ZWC5"/>
<evidence type="ECO:0000313" key="1">
    <source>
        <dbReference type="EMBL" id="PWD51222.1"/>
    </source>
</evidence>
<protein>
    <submittedName>
        <fullName evidence="1">Uncharacterized protein</fullName>
    </submittedName>
</protein>
<organism evidence="1 2">
    <name type="scientific">Serinibacter arcticus</name>
    <dbReference type="NCBI Taxonomy" id="1655435"/>
    <lineage>
        <taxon>Bacteria</taxon>
        <taxon>Bacillati</taxon>
        <taxon>Actinomycetota</taxon>
        <taxon>Actinomycetes</taxon>
        <taxon>Micrococcales</taxon>
        <taxon>Beutenbergiaceae</taxon>
        <taxon>Serinibacter</taxon>
    </lineage>
</organism>